<dbReference type="SMART" id="SM00345">
    <property type="entry name" value="HTH_GNTR"/>
    <property type="match status" value="1"/>
</dbReference>
<dbReference type="InterPro" id="IPR036388">
    <property type="entry name" value="WH-like_DNA-bd_sf"/>
</dbReference>
<comment type="caution">
    <text evidence="5">The sequence shown here is derived from an EMBL/GenBank/DDBJ whole genome shotgun (WGS) entry which is preliminary data.</text>
</comment>
<evidence type="ECO:0000256" key="3">
    <source>
        <dbReference type="ARBA" id="ARBA00023163"/>
    </source>
</evidence>
<proteinExistence type="predicted"/>
<dbReference type="SUPFAM" id="SSF46785">
    <property type="entry name" value="Winged helix' DNA-binding domain"/>
    <property type="match status" value="1"/>
</dbReference>
<dbReference type="GO" id="GO:0003700">
    <property type="term" value="F:DNA-binding transcription factor activity"/>
    <property type="evidence" value="ECO:0007669"/>
    <property type="project" value="InterPro"/>
</dbReference>
<dbReference type="Gene3D" id="1.10.10.10">
    <property type="entry name" value="Winged helix-like DNA-binding domain superfamily/Winged helix DNA-binding domain"/>
    <property type="match status" value="1"/>
</dbReference>
<accession>A0A087BK55</accession>
<evidence type="ECO:0000256" key="1">
    <source>
        <dbReference type="ARBA" id="ARBA00023015"/>
    </source>
</evidence>
<keyword evidence="2" id="KW-0238">DNA-binding</keyword>
<dbReference type="PROSITE" id="PS50949">
    <property type="entry name" value="HTH_GNTR"/>
    <property type="match status" value="1"/>
</dbReference>
<organism evidence="5 6">
    <name type="scientific">Bifidobacterium merycicum</name>
    <dbReference type="NCBI Taxonomy" id="78345"/>
    <lineage>
        <taxon>Bacteria</taxon>
        <taxon>Bacillati</taxon>
        <taxon>Actinomycetota</taxon>
        <taxon>Actinomycetes</taxon>
        <taxon>Bifidobacteriales</taxon>
        <taxon>Bifidobacteriaceae</taxon>
        <taxon>Bifidobacterium</taxon>
    </lineage>
</organism>
<gene>
    <name evidence="5" type="ORF">BMERY_1657</name>
</gene>
<evidence type="ECO:0000259" key="4">
    <source>
        <dbReference type="PROSITE" id="PS50949"/>
    </source>
</evidence>
<dbReference type="Pfam" id="PF00392">
    <property type="entry name" value="GntR"/>
    <property type="match status" value="1"/>
</dbReference>
<dbReference type="eggNOG" id="COG1725">
    <property type="taxonomic scope" value="Bacteria"/>
</dbReference>
<dbReference type="OrthoDB" id="4307011at2"/>
<dbReference type="InterPro" id="IPR000524">
    <property type="entry name" value="Tscrpt_reg_HTH_GntR"/>
</dbReference>
<dbReference type="GO" id="GO:0003677">
    <property type="term" value="F:DNA binding"/>
    <property type="evidence" value="ECO:0007669"/>
    <property type="project" value="UniProtKB-KW"/>
</dbReference>
<dbReference type="AlphaFoldDB" id="A0A087BK55"/>
<dbReference type="RefSeq" id="WP_033523116.1">
    <property type="nucleotide sequence ID" value="NZ_CAMJII010000014.1"/>
</dbReference>
<protein>
    <submittedName>
        <fullName evidence="5">Transcriptional regulator, GntR family</fullName>
    </submittedName>
</protein>
<keyword evidence="3" id="KW-0804">Transcription</keyword>
<dbReference type="STRING" id="78345.BMERY_1657"/>
<keyword evidence="6" id="KW-1185">Reference proteome</keyword>
<reference evidence="5 6" key="1">
    <citation type="submission" date="2014-03" db="EMBL/GenBank/DDBJ databases">
        <title>Genomics of Bifidobacteria.</title>
        <authorList>
            <person name="Ventura M."/>
            <person name="Milani C."/>
            <person name="Lugli G.A."/>
        </authorList>
    </citation>
    <scope>NUCLEOTIDE SEQUENCE [LARGE SCALE GENOMIC DNA]</scope>
    <source>
        <strain evidence="5 6">LMG 11341</strain>
    </source>
</reference>
<dbReference type="CDD" id="cd07377">
    <property type="entry name" value="WHTH_GntR"/>
    <property type="match status" value="1"/>
</dbReference>
<dbReference type="EMBL" id="JGZC01000002">
    <property type="protein sequence ID" value="KFI71405.1"/>
    <property type="molecule type" value="Genomic_DNA"/>
</dbReference>
<feature type="domain" description="HTH gntR-type" evidence="4">
    <location>
        <begin position="11"/>
        <end position="79"/>
    </location>
</feature>
<evidence type="ECO:0000313" key="6">
    <source>
        <dbReference type="Proteomes" id="UP000029060"/>
    </source>
</evidence>
<evidence type="ECO:0000313" key="5">
    <source>
        <dbReference type="EMBL" id="KFI71405.1"/>
    </source>
</evidence>
<sequence>MDIIISNNASKPIYEQITTQIKAMIMSGKLQPGEAIPSMRSLAKAIHVSVITVQKAYEDLQRDGFIETTVGRGSFVSAQNKEFYQEEQQRIAGEHLQIAAEIGRGNNISLEKLTELLSLFYLEDK</sequence>
<keyword evidence="1" id="KW-0805">Transcription regulation</keyword>
<dbReference type="PANTHER" id="PTHR38445:SF7">
    <property type="entry name" value="GNTR-FAMILY TRANSCRIPTIONAL REGULATOR"/>
    <property type="match status" value="1"/>
</dbReference>
<evidence type="ECO:0000256" key="2">
    <source>
        <dbReference type="ARBA" id="ARBA00023125"/>
    </source>
</evidence>
<dbReference type="InterPro" id="IPR036390">
    <property type="entry name" value="WH_DNA-bd_sf"/>
</dbReference>
<dbReference type="PANTHER" id="PTHR38445">
    <property type="entry name" value="HTH-TYPE TRANSCRIPTIONAL REPRESSOR YTRA"/>
    <property type="match status" value="1"/>
</dbReference>
<dbReference type="Proteomes" id="UP000029060">
    <property type="component" value="Unassembled WGS sequence"/>
</dbReference>
<name>A0A087BK55_9BIFI</name>